<organism evidence="2 3">
    <name type="scientific">Eumeta variegata</name>
    <name type="common">Bagworm moth</name>
    <name type="synonym">Eumeta japonica</name>
    <dbReference type="NCBI Taxonomy" id="151549"/>
    <lineage>
        <taxon>Eukaryota</taxon>
        <taxon>Metazoa</taxon>
        <taxon>Ecdysozoa</taxon>
        <taxon>Arthropoda</taxon>
        <taxon>Hexapoda</taxon>
        <taxon>Insecta</taxon>
        <taxon>Pterygota</taxon>
        <taxon>Neoptera</taxon>
        <taxon>Endopterygota</taxon>
        <taxon>Lepidoptera</taxon>
        <taxon>Glossata</taxon>
        <taxon>Ditrysia</taxon>
        <taxon>Tineoidea</taxon>
        <taxon>Psychidae</taxon>
        <taxon>Oiketicinae</taxon>
        <taxon>Eumeta</taxon>
    </lineage>
</organism>
<protein>
    <submittedName>
        <fullName evidence="2">Uncharacterized protein</fullName>
    </submittedName>
</protein>
<dbReference type="EMBL" id="BGZK01001946">
    <property type="protein sequence ID" value="GBP88635.1"/>
    <property type="molecule type" value="Genomic_DNA"/>
</dbReference>
<dbReference type="Proteomes" id="UP000299102">
    <property type="component" value="Unassembled WGS sequence"/>
</dbReference>
<evidence type="ECO:0000313" key="3">
    <source>
        <dbReference type="Proteomes" id="UP000299102"/>
    </source>
</evidence>
<comment type="caution">
    <text evidence="2">The sequence shown here is derived from an EMBL/GenBank/DDBJ whole genome shotgun (WGS) entry which is preliminary data.</text>
</comment>
<feature type="region of interest" description="Disordered" evidence="1">
    <location>
        <begin position="49"/>
        <end position="99"/>
    </location>
</feature>
<feature type="compositionally biased region" description="Pro residues" evidence="1">
    <location>
        <begin position="65"/>
        <end position="75"/>
    </location>
</feature>
<proteinExistence type="predicted"/>
<gene>
    <name evidence="2" type="ORF">EVAR_65954_1</name>
</gene>
<evidence type="ECO:0000313" key="2">
    <source>
        <dbReference type="EMBL" id="GBP88635.1"/>
    </source>
</evidence>
<sequence>MTLSSVCSSVHPSVKTLLIEHRWGIKLKQIYNVELYGLFENFLRRYGNSNADEAGPAHGQRLQLPPRPARPPPAPAHSTNDTVRFPPPPIAAKPARPLV</sequence>
<evidence type="ECO:0000256" key="1">
    <source>
        <dbReference type="SAM" id="MobiDB-lite"/>
    </source>
</evidence>
<reference evidence="2 3" key="1">
    <citation type="journal article" date="2019" name="Commun. Biol.">
        <title>The bagworm genome reveals a unique fibroin gene that provides high tensile strength.</title>
        <authorList>
            <person name="Kono N."/>
            <person name="Nakamura H."/>
            <person name="Ohtoshi R."/>
            <person name="Tomita M."/>
            <person name="Numata K."/>
            <person name="Arakawa K."/>
        </authorList>
    </citation>
    <scope>NUCLEOTIDE SEQUENCE [LARGE SCALE GENOMIC DNA]</scope>
</reference>
<name>A0A4C1ZQ15_EUMVA</name>
<dbReference type="AlphaFoldDB" id="A0A4C1ZQ15"/>
<accession>A0A4C1ZQ15</accession>
<keyword evidence="3" id="KW-1185">Reference proteome</keyword>